<evidence type="ECO:0000313" key="10">
    <source>
        <dbReference type="EMBL" id="SEB69659.1"/>
    </source>
</evidence>
<comment type="function">
    <text evidence="8">Toxic component of a toxin-antitoxin (TA) system. An RNase.</text>
</comment>
<dbReference type="InterPro" id="IPR050556">
    <property type="entry name" value="Type_II_TA_system_RNase"/>
</dbReference>
<keyword evidence="4 8" id="KW-0479">Metal-binding</keyword>
<dbReference type="GO" id="GO:0000287">
    <property type="term" value="F:magnesium ion binding"/>
    <property type="evidence" value="ECO:0007669"/>
    <property type="project" value="UniProtKB-UniRule"/>
</dbReference>
<dbReference type="PANTHER" id="PTHR33653">
    <property type="entry name" value="RIBONUCLEASE VAPC2"/>
    <property type="match status" value="1"/>
</dbReference>
<accession>A0A1H4LFX3</accession>
<feature type="binding site" evidence="8">
    <location>
        <position position="6"/>
    </location>
    <ligand>
        <name>Mg(2+)</name>
        <dbReference type="ChEBI" id="CHEBI:18420"/>
    </ligand>
</feature>
<evidence type="ECO:0000256" key="6">
    <source>
        <dbReference type="ARBA" id="ARBA00022842"/>
    </source>
</evidence>
<dbReference type="GO" id="GO:0016787">
    <property type="term" value="F:hydrolase activity"/>
    <property type="evidence" value="ECO:0007669"/>
    <property type="project" value="UniProtKB-KW"/>
</dbReference>
<name>A0A1H4LFX3_9MICO</name>
<evidence type="ECO:0000256" key="8">
    <source>
        <dbReference type="HAMAP-Rule" id="MF_00265"/>
    </source>
</evidence>
<sequence>MRYLLDTNVISDARRRGTSPALDVWLAGQPVAELAISAITLLELDIGIRRRERRDPVGGAALRRWLDEQVVPTFTGRVLPVDERVVFEAARLHTPDPMSDIDALIAATALAHALTLVTRDTRDMERTGVSLLNPWLL</sequence>
<reference evidence="10 11" key="1">
    <citation type="submission" date="2016-10" db="EMBL/GenBank/DDBJ databases">
        <authorList>
            <person name="de Groot N.N."/>
        </authorList>
    </citation>
    <scope>NUCLEOTIDE SEQUENCE [LARGE SCALE GENOMIC DNA]</scope>
    <source>
        <strain evidence="10 11">DSM 21799</strain>
    </source>
</reference>
<dbReference type="Pfam" id="PF01850">
    <property type="entry name" value="PIN"/>
    <property type="match status" value="1"/>
</dbReference>
<dbReference type="PANTHER" id="PTHR33653:SF1">
    <property type="entry name" value="RIBONUCLEASE VAPC2"/>
    <property type="match status" value="1"/>
</dbReference>
<dbReference type="InterPro" id="IPR029060">
    <property type="entry name" value="PIN-like_dom_sf"/>
</dbReference>
<dbReference type="SUPFAM" id="SSF88723">
    <property type="entry name" value="PIN domain-like"/>
    <property type="match status" value="1"/>
</dbReference>
<keyword evidence="8" id="KW-0800">Toxin</keyword>
<comment type="cofactor">
    <cofactor evidence="1 8">
        <name>Mg(2+)</name>
        <dbReference type="ChEBI" id="CHEBI:18420"/>
    </cofactor>
</comment>
<keyword evidence="2 8" id="KW-1277">Toxin-antitoxin system</keyword>
<dbReference type="InterPro" id="IPR002716">
    <property type="entry name" value="PIN_dom"/>
</dbReference>
<keyword evidence="6 8" id="KW-0460">Magnesium</keyword>
<dbReference type="GO" id="GO:0004540">
    <property type="term" value="F:RNA nuclease activity"/>
    <property type="evidence" value="ECO:0007669"/>
    <property type="project" value="InterPro"/>
</dbReference>
<feature type="domain" description="PIN" evidence="9">
    <location>
        <begin position="3"/>
        <end position="127"/>
    </location>
</feature>
<dbReference type="HAMAP" id="MF_00265">
    <property type="entry name" value="VapC_Nob1"/>
    <property type="match status" value="1"/>
</dbReference>
<evidence type="ECO:0000256" key="1">
    <source>
        <dbReference type="ARBA" id="ARBA00001946"/>
    </source>
</evidence>
<comment type="similarity">
    <text evidence="7 8">Belongs to the PINc/VapC protein family.</text>
</comment>
<proteinExistence type="inferred from homology"/>
<gene>
    <name evidence="8" type="primary">vapC</name>
    <name evidence="10" type="ORF">SAMN04489806_1532</name>
</gene>
<evidence type="ECO:0000256" key="5">
    <source>
        <dbReference type="ARBA" id="ARBA00022801"/>
    </source>
</evidence>
<dbReference type="RefSeq" id="WP_091182211.1">
    <property type="nucleotide sequence ID" value="NZ_FNRY01000001.1"/>
</dbReference>
<dbReference type="EMBL" id="FNRY01000001">
    <property type="protein sequence ID" value="SEB69659.1"/>
    <property type="molecule type" value="Genomic_DNA"/>
</dbReference>
<dbReference type="EC" id="3.1.-.-" evidence="8"/>
<protein>
    <recommendedName>
        <fullName evidence="8">Ribonuclease VapC</fullName>
        <shortName evidence="8">RNase VapC</shortName>
        <ecNumber evidence="8">3.1.-.-</ecNumber>
    </recommendedName>
    <alternativeName>
        <fullName evidence="8">Toxin VapC</fullName>
    </alternativeName>
</protein>
<evidence type="ECO:0000259" key="9">
    <source>
        <dbReference type="Pfam" id="PF01850"/>
    </source>
</evidence>
<keyword evidence="5 8" id="KW-0378">Hydrolase</keyword>
<dbReference type="AlphaFoldDB" id="A0A1H4LFX3"/>
<organism evidence="10 11">
    <name type="scientific">Paramicrobacterium humi</name>
    <dbReference type="NCBI Taxonomy" id="640635"/>
    <lineage>
        <taxon>Bacteria</taxon>
        <taxon>Bacillati</taxon>
        <taxon>Actinomycetota</taxon>
        <taxon>Actinomycetes</taxon>
        <taxon>Micrococcales</taxon>
        <taxon>Microbacteriaceae</taxon>
        <taxon>Paramicrobacterium</taxon>
    </lineage>
</organism>
<dbReference type="Gene3D" id="3.40.50.1010">
    <property type="entry name" value="5'-nuclease"/>
    <property type="match status" value="1"/>
</dbReference>
<evidence type="ECO:0000256" key="2">
    <source>
        <dbReference type="ARBA" id="ARBA00022649"/>
    </source>
</evidence>
<evidence type="ECO:0000256" key="3">
    <source>
        <dbReference type="ARBA" id="ARBA00022722"/>
    </source>
</evidence>
<keyword evidence="3 8" id="KW-0540">Nuclease</keyword>
<dbReference type="STRING" id="640635.SAMN04489806_1532"/>
<evidence type="ECO:0000256" key="4">
    <source>
        <dbReference type="ARBA" id="ARBA00022723"/>
    </source>
</evidence>
<keyword evidence="11" id="KW-1185">Reference proteome</keyword>
<dbReference type="GO" id="GO:0090729">
    <property type="term" value="F:toxin activity"/>
    <property type="evidence" value="ECO:0007669"/>
    <property type="project" value="UniProtKB-KW"/>
</dbReference>
<dbReference type="Proteomes" id="UP000199183">
    <property type="component" value="Unassembled WGS sequence"/>
</dbReference>
<evidence type="ECO:0000313" key="11">
    <source>
        <dbReference type="Proteomes" id="UP000199183"/>
    </source>
</evidence>
<feature type="binding site" evidence="8">
    <location>
        <position position="102"/>
    </location>
    <ligand>
        <name>Mg(2+)</name>
        <dbReference type="ChEBI" id="CHEBI:18420"/>
    </ligand>
</feature>
<dbReference type="InterPro" id="IPR022907">
    <property type="entry name" value="VapC_family"/>
</dbReference>
<dbReference type="OrthoDB" id="9804823at2"/>
<evidence type="ECO:0000256" key="7">
    <source>
        <dbReference type="ARBA" id="ARBA00038093"/>
    </source>
</evidence>